<dbReference type="RefSeq" id="WP_222992274.1">
    <property type="nucleotide sequence ID" value="NZ_JAINVV010000011.1"/>
</dbReference>
<proteinExistence type="predicted"/>
<protein>
    <submittedName>
        <fullName evidence="2">Dienelactone hydrolase family protein</fullName>
    </submittedName>
</protein>
<gene>
    <name evidence="2" type="ORF">K7G82_22915</name>
</gene>
<name>A0ABS7PUZ1_9SPHN</name>
<organism evidence="2 3">
    <name type="scientific">Sphingomonas colocasiae</name>
    <dbReference type="NCBI Taxonomy" id="1848973"/>
    <lineage>
        <taxon>Bacteria</taxon>
        <taxon>Pseudomonadati</taxon>
        <taxon>Pseudomonadota</taxon>
        <taxon>Alphaproteobacteria</taxon>
        <taxon>Sphingomonadales</taxon>
        <taxon>Sphingomonadaceae</taxon>
        <taxon>Sphingomonas</taxon>
    </lineage>
</organism>
<dbReference type="InterPro" id="IPR002925">
    <property type="entry name" value="Dienelactn_hydro"/>
</dbReference>
<dbReference type="PROSITE" id="PS51318">
    <property type="entry name" value="TAT"/>
    <property type="match status" value="1"/>
</dbReference>
<feature type="domain" description="Dienelactone hydrolase" evidence="1">
    <location>
        <begin position="56"/>
        <end position="283"/>
    </location>
</feature>
<dbReference type="PANTHER" id="PTHR46623:SF10">
    <property type="entry name" value="CARBOXYMETHYLENEBUTENOLIDASE HOMOLOG"/>
    <property type="match status" value="1"/>
</dbReference>
<sequence length="286" mass="30672">MCDNDIHPGLVENWTLSRRGFVATGLIAGLSTAAHAAAAKVTEKDVTVTTPDGQADAVLFHPAGKGPWPAVLMWPDIMGLRPVFREMGRRLASDGYVVLVPNPFYRNKRAPVMAGAIDFNDPETRKILIGYRQAMTDDAVDRDAVAYLAFLDAQPQTAKRKRAGVQGYCMGGPLSFRTAAAVSGRIGAVGSFHGGGLVTDTPASPHLLIPKTHAAYLIAVAKNDDARQPAAKDELKKAFAAAKRKATVEVYPADHGWCVPGSQVYDQAAAEKAWSELLKMYKSSLV</sequence>
<dbReference type="EMBL" id="JAINVV010000011">
    <property type="protein sequence ID" value="MBY8825172.1"/>
    <property type="molecule type" value="Genomic_DNA"/>
</dbReference>
<dbReference type="InterPro" id="IPR029058">
    <property type="entry name" value="AB_hydrolase_fold"/>
</dbReference>
<dbReference type="Pfam" id="PF01738">
    <property type="entry name" value="DLH"/>
    <property type="match status" value="1"/>
</dbReference>
<accession>A0ABS7PUZ1</accession>
<dbReference type="SUPFAM" id="SSF53474">
    <property type="entry name" value="alpha/beta-Hydrolases"/>
    <property type="match status" value="1"/>
</dbReference>
<dbReference type="InterPro" id="IPR051049">
    <property type="entry name" value="Dienelactone_hydrolase-like"/>
</dbReference>
<dbReference type="GO" id="GO:0016787">
    <property type="term" value="F:hydrolase activity"/>
    <property type="evidence" value="ECO:0007669"/>
    <property type="project" value="UniProtKB-KW"/>
</dbReference>
<evidence type="ECO:0000313" key="2">
    <source>
        <dbReference type="EMBL" id="MBY8825172.1"/>
    </source>
</evidence>
<dbReference type="PANTHER" id="PTHR46623">
    <property type="entry name" value="CARBOXYMETHYLENEBUTENOLIDASE-RELATED"/>
    <property type="match status" value="1"/>
</dbReference>
<comment type="caution">
    <text evidence="2">The sequence shown here is derived from an EMBL/GenBank/DDBJ whole genome shotgun (WGS) entry which is preliminary data.</text>
</comment>
<evidence type="ECO:0000259" key="1">
    <source>
        <dbReference type="Pfam" id="PF01738"/>
    </source>
</evidence>
<reference evidence="2 3" key="1">
    <citation type="submission" date="2021-08" db="EMBL/GenBank/DDBJ databases">
        <authorList>
            <person name="Tuo L."/>
        </authorList>
    </citation>
    <scope>NUCLEOTIDE SEQUENCE [LARGE SCALE GENOMIC DNA]</scope>
    <source>
        <strain evidence="2 3">JCM 31229</strain>
    </source>
</reference>
<keyword evidence="3" id="KW-1185">Reference proteome</keyword>
<keyword evidence="2" id="KW-0378">Hydrolase</keyword>
<dbReference type="InterPro" id="IPR006311">
    <property type="entry name" value="TAT_signal"/>
</dbReference>
<dbReference type="Gene3D" id="3.40.50.1820">
    <property type="entry name" value="alpha/beta hydrolase"/>
    <property type="match status" value="1"/>
</dbReference>
<evidence type="ECO:0000313" key="3">
    <source>
        <dbReference type="Proteomes" id="UP000706039"/>
    </source>
</evidence>
<dbReference type="Proteomes" id="UP000706039">
    <property type="component" value="Unassembled WGS sequence"/>
</dbReference>